<keyword evidence="4 11" id="KW-0285">Flavoprotein</keyword>
<dbReference type="InterPro" id="IPR024932">
    <property type="entry name" value="ApbE"/>
</dbReference>
<protein>
    <recommendedName>
        <fullName evidence="3 11">FAD:protein FMN transferase</fullName>
        <ecNumber evidence="2 11">2.7.1.180</ecNumber>
    </recommendedName>
    <alternativeName>
        <fullName evidence="9 11">Flavin transferase</fullName>
    </alternativeName>
</protein>
<evidence type="ECO:0000256" key="6">
    <source>
        <dbReference type="ARBA" id="ARBA00022723"/>
    </source>
</evidence>
<organism evidence="13 14">
    <name type="scientific">Clostridium tanneri</name>
    <dbReference type="NCBI Taxonomy" id="3037988"/>
    <lineage>
        <taxon>Bacteria</taxon>
        <taxon>Bacillati</taxon>
        <taxon>Bacillota</taxon>
        <taxon>Clostridia</taxon>
        <taxon>Eubacteriales</taxon>
        <taxon>Clostridiaceae</taxon>
        <taxon>Clostridium</taxon>
    </lineage>
</organism>
<keyword evidence="12" id="KW-0997">Cell inner membrane</keyword>
<dbReference type="Gene3D" id="3.10.520.10">
    <property type="entry name" value="ApbE-like domains"/>
    <property type="match status" value="1"/>
</dbReference>
<dbReference type="EC" id="2.7.1.180" evidence="2 11"/>
<evidence type="ECO:0000256" key="1">
    <source>
        <dbReference type="ARBA" id="ARBA00001946"/>
    </source>
</evidence>
<dbReference type="PANTHER" id="PTHR30040">
    <property type="entry name" value="THIAMINE BIOSYNTHESIS LIPOPROTEIN APBE"/>
    <property type="match status" value="1"/>
</dbReference>
<dbReference type="RefSeq" id="WP_261673375.1">
    <property type="nucleotide sequence ID" value="NZ_JARUJP010000031.1"/>
</dbReference>
<evidence type="ECO:0000313" key="13">
    <source>
        <dbReference type="EMBL" id="MDW8802875.1"/>
    </source>
</evidence>
<dbReference type="Proteomes" id="UP001281656">
    <property type="component" value="Unassembled WGS sequence"/>
</dbReference>
<dbReference type="EMBL" id="JARUJP010000031">
    <property type="protein sequence ID" value="MDW8802875.1"/>
    <property type="molecule type" value="Genomic_DNA"/>
</dbReference>
<evidence type="ECO:0000256" key="9">
    <source>
        <dbReference type="ARBA" id="ARBA00031306"/>
    </source>
</evidence>
<accession>A0ABU4JXJ3</accession>
<feature type="signal peptide" evidence="12">
    <location>
        <begin position="1"/>
        <end position="22"/>
    </location>
</feature>
<evidence type="ECO:0000256" key="12">
    <source>
        <dbReference type="RuleBase" id="RU363002"/>
    </source>
</evidence>
<dbReference type="PROSITE" id="PS51257">
    <property type="entry name" value="PROKAR_LIPOPROTEIN"/>
    <property type="match status" value="1"/>
</dbReference>
<dbReference type="PANTHER" id="PTHR30040:SF2">
    <property type="entry name" value="FAD:PROTEIN FMN TRANSFERASE"/>
    <property type="match status" value="1"/>
</dbReference>
<comment type="similarity">
    <text evidence="11 12">Belongs to the ApbE family.</text>
</comment>
<dbReference type="SUPFAM" id="SSF143631">
    <property type="entry name" value="ApbE-like"/>
    <property type="match status" value="1"/>
</dbReference>
<dbReference type="GO" id="GO:0016740">
    <property type="term" value="F:transferase activity"/>
    <property type="evidence" value="ECO:0007669"/>
    <property type="project" value="UniProtKB-KW"/>
</dbReference>
<comment type="caution">
    <text evidence="13">The sequence shown here is derived from an EMBL/GenBank/DDBJ whole genome shotgun (WGS) entry which is preliminary data.</text>
</comment>
<keyword evidence="7 11" id="KW-0274">FAD</keyword>
<evidence type="ECO:0000256" key="2">
    <source>
        <dbReference type="ARBA" id="ARBA00011955"/>
    </source>
</evidence>
<proteinExistence type="inferred from homology"/>
<evidence type="ECO:0000256" key="3">
    <source>
        <dbReference type="ARBA" id="ARBA00016337"/>
    </source>
</evidence>
<evidence type="ECO:0000256" key="11">
    <source>
        <dbReference type="PIRNR" id="PIRNR006268"/>
    </source>
</evidence>
<comment type="function">
    <text evidence="12">Flavin transferase that catalyzes the transfer of the FMN moiety of FAD and its covalent binding to the hydroxyl group of a threonine residue in a target flavoprotein.</text>
</comment>
<keyword evidence="5 11" id="KW-0808">Transferase</keyword>
<keyword evidence="8 11" id="KW-0460">Magnesium</keyword>
<keyword evidence="12" id="KW-0472">Membrane</keyword>
<evidence type="ECO:0000256" key="4">
    <source>
        <dbReference type="ARBA" id="ARBA00022630"/>
    </source>
</evidence>
<comment type="subcellular location">
    <subcellularLocation>
        <location evidence="12">Cell inner membrane</location>
        <topology evidence="12">Lipid-anchor</topology>
        <orientation evidence="12">Periplasmic side</orientation>
    </subcellularLocation>
</comment>
<comment type="cofactor">
    <cofactor evidence="1 12">
        <name>Mg(2+)</name>
        <dbReference type="ChEBI" id="CHEBI:18420"/>
    </cofactor>
</comment>
<evidence type="ECO:0000256" key="5">
    <source>
        <dbReference type="ARBA" id="ARBA00022679"/>
    </source>
</evidence>
<dbReference type="PIRSF" id="PIRSF006268">
    <property type="entry name" value="ApbE"/>
    <property type="match status" value="1"/>
</dbReference>
<keyword evidence="12" id="KW-0449">Lipoprotein</keyword>
<evidence type="ECO:0000313" key="14">
    <source>
        <dbReference type="Proteomes" id="UP001281656"/>
    </source>
</evidence>
<evidence type="ECO:0000256" key="10">
    <source>
        <dbReference type="ARBA" id="ARBA00048540"/>
    </source>
</evidence>
<reference evidence="13 14" key="1">
    <citation type="submission" date="2023-04" db="EMBL/GenBank/DDBJ databases">
        <title>Clostridium tannerae sp. nov., isolated from the fecal material of an alpaca.</title>
        <authorList>
            <person name="Miller S."/>
            <person name="Hendry M."/>
            <person name="King J."/>
            <person name="Sankaranarayanan K."/>
            <person name="Lawson P.A."/>
        </authorList>
    </citation>
    <scope>NUCLEOTIDE SEQUENCE [LARGE SCALE GENOMIC DNA]</scope>
    <source>
        <strain evidence="13 14">A1-XYC3</strain>
    </source>
</reference>
<dbReference type="InterPro" id="IPR003374">
    <property type="entry name" value="ApbE-like_sf"/>
</dbReference>
<feature type="chain" id="PRO_5044977272" description="FAD:protein FMN transferase" evidence="12">
    <location>
        <begin position="23"/>
        <end position="347"/>
    </location>
</feature>
<keyword evidence="12" id="KW-1003">Cell membrane</keyword>
<gene>
    <name evidence="13" type="ORF">P8V03_17155</name>
</gene>
<evidence type="ECO:0000256" key="8">
    <source>
        <dbReference type="ARBA" id="ARBA00022842"/>
    </source>
</evidence>
<keyword evidence="14" id="KW-1185">Reference proteome</keyword>
<dbReference type="Pfam" id="PF02424">
    <property type="entry name" value="ApbE"/>
    <property type="match status" value="1"/>
</dbReference>
<evidence type="ECO:0000256" key="7">
    <source>
        <dbReference type="ARBA" id="ARBA00022827"/>
    </source>
</evidence>
<name>A0ABU4JXJ3_9CLOT</name>
<comment type="catalytic activity">
    <reaction evidence="10 11 12">
        <text>L-threonyl-[protein] + FAD = FMN-L-threonyl-[protein] + AMP + H(+)</text>
        <dbReference type="Rhea" id="RHEA:36847"/>
        <dbReference type="Rhea" id="RHEA-COMP:11060"/>
        <dbReference type="Rhea" id="RHEA-COMP:11061"/>
        <dbReference type="ChEBI" id="CHEBI:15378"/>
        <dbReference type="ChEBI" id="CHEBI:30013"/>
        <dbReference type="ChEBI" id="CHEBI:57692"/>
        <dbReference type="ChEBI" id="CHEBI:74257"/>
        <dbReference type="ChEBI" id="CHEBI:456215"/>
        <dbReference type="EC" id="2.7.1.180"/>
    </reaction>
</comment>
<keyword evidence="12" id="KW-0732">Signal</keyword>
<keyword evidence="6 11" id="KW-0479">Metal-binding</keyword>
<sequence>MINFKKLSIMLGAIVISLSISGCTKVANNSNNPMTETEFLMGTIIKVSLYDKKNEDVMNKAFDRIRQIESEVSINKEGTELDRVNAGSGKEWVKVKDDTFTIVKKGLEYSKKTEGTFDITVGPIVKLWSIGLPEAKVPTKNEIDEKLKFVGYKDLEVNDNDKSIFLKRPGMIIDLGGIAKGYTADAVSEVLKKEGVKSAVIDLGGNVLAMGNKPDGEPWRIGIQNPFDSRGQIVGSIGVSNKSVVTSGIYERFIEQDGKKYHHILNPFTGYPYENEIAGITIISDKSIDGDALSTSVFSKGLKGGMEFIENIPGIDVIFITKNKDVYITSGLKNNFKITNSEFKLVN</sequence>